<sequence length="201" mass="23815">MNIEYFKKFENELNSGLKKQVANSVQLFINSFKDEYEIRAWVWEYLPKLEKNTHCCIRHELFINLVYPTLKKGFDVGHYDSTLWLGKLAQNIYQTKGAFEELGSLAEMDFYRKCFELDSNRIEGKELLLSCLLDWFSFCEHEWPAGILYGNNGATVEQCFEIRQEAEFARSLTVNENEQAFIVQFLIKLDQYERDLTRQSR</sequence>
<dbReference type="EMBL" id="LVHF01000033">
    <property type="protein sequence ID" value="OAN11667.1"/>
    <property type="molecule type" value="Genomic_DNA"/>
</dbReference>
<gene>
    <name evidence="1" type="ORF">A3K86_22395</name>
</gene>
<organism evidence="1 2">
    <name type="scientific">Photobacterium jeanii</name>
    <dbReference type="NCBI Taxonomy" id="858640"/>
    <lineage>
        <taxon>Bacteria</taxon>
        <taxon>Pseudomonadati</taxon>
        <taxon>Pseudomonadota</taxon>
        <taxon>Gammaproteobacteria</taxon>
        <taxon>Vibrionales</taxon>
        <taxon>Vibrionaceae</taxon>
        <taxon>Photobacterium</taxon>
    </lineage>
</organism>
<comment type="caution">
    <text evidence="1">The sequence shown here is derived from an EMBL/GenBank/DDBJ whole genome shotgun (WGS) entry which is preliminary data.</text>
</comment>
<dbReference type="AlphaFoldDB" id="A0A178K3J3"/>
<name>A0A178K3J3_9GAMM</name>
<keyword evidence="2" id="KW-1185">Reference proteome</keyword>
<dbReference type="STRING" id="858640.A3K86_22395"/>
<reference evidence="1 2" key="1">
    <citation type="submission" date="2016-03" db="EMBL/GenBank/DDBJ databases">
        <title>Photobacterium proteolyticum sp. nov. a protease producing bacterium isolated from ocean sediments of Laizhou Bay.</title>
        <authorList>
            <person name="Li Y."/>
        </authorList>
    </citation>
    <scope>NUCLEOTIDE SEQUENCE [LARGE SCALE GENOMIC DNA]</scope>
    <source>
        <strain evidence="1 2">R-40508</strain>
    </source>
</reference>
<proteinExistence type="predicted"/>
<evidence type="ECO:0000313" key="2">
    <source>
        <dbReference type="Proteomes" id="UP000078503"/>
    </source>
</evidence>
<accession>A0A178K3J3</accession>
<evidence type="ECO:0000313" key="1">
    <source>
        <dbReference type="EMBL" id="OAN11667.1"/>
    </source>
</evidence>
<dbReference type="RefSeq" id="WP_068336964.1">
    <property type="nucleotide sequence ID" value="NZ_PYMD01000002.1"/>
</dbReference>
<dbReference type="Proteomes" id="UP000078503">
    <property type="component" value="Unassembled WGS sequence"/>
</dbReference>
<protein>
    <submittedName>
        <fullName evidence="1">Uncharacterized protein</fullName>
    </submittedName>
</protein>